<proteinExistence type="predicted"/>
<reference evidence="2 3" key="1">
    <citation type="submission" date="2014-04" db="EMBL/GenBank/DDBJ databases">
        <authorList>
            <consortium name="DOE Joint Genome Institute"/>
            <person name="Kuo A."/>
            <person name="Kohler A."/>
            <person name="Nagy L.G."/>
            <person name="Floudas D."/>
            <person name="Copeland A."/>
            <person name="Barry K.W."/>
            <person name="Cichocki N."/>
            <person name="Veneault-Fourrey C."/>
            <person name="LaButti K."/>
            <person name="Lindquist E.A."/>
            <person name="Lipzen A."/>
            <person name="Lundell T."/>
            <person name="Morin E."/>
            <person name="Murat C."/>
            <person name="Sun H."/>
            <person name="Tunlid A."/>
            <person name="Henrissat B."/>
            <person name="Grigoriev I.V."/>
            <person name="Hibbett D.S."/>
            <person name="Martin F."/>
            <person name="Nordberg H.P."/>
            <person name="Cantor M.N."/>
            <person name="Hua S.X."/>
        </authorList>
    </citation>
    <scope>NUCLEOTIDE SEQUENCE [LARGE SCALE GENOMIC DNA]</scope>
    <source>
        <strain evidence="2 3">LaAM-08-1</strain>
    </source>
</reference>
<feature type="region of interest" description="Disordered" evidence="1">
    <location>
        <begin position="86"/>
        <end position="137"/>
    </location>
</feature>
<evidence type="ECO:0000256" key="1">
    <source>
        <dbReference type="SAM" id="MobiDB-lite"/>
    </source>
</evidence>
<feature type="compositionally biased region" description="Basic and acidic residues" evidence="1">
    <location>
        <begin position="110"/>
        <end position="137"/>
    </location>
</feature>
<gene>
    <name evidence="2" type="ORF">K443DRAFT_422798</name>
</gene>
<reference evidence="3" key="2">
    <citation type="submission" date="2015-01" db="EMBL/GenBank/DDBJ databases">
        <title>Evolutionary Origins and Diversification of the Mycorrhizal Mutualists.</title>
        <authorList>
            <consortium name="DOE Joint Genome Institute"/>
            <consortium name="Mycorrhizal Genomics Consortium"/>
            <person name="Kohler A."/>
            <person name="Kuo A."/>
            <person name="Nagy L.G."/>
            <person name="Floudas D."/>
            <person name="Copeland A."/>
            <person name="Barry K.W."/>
            <person name="Cichocki N."/>
            <person name="Veneault-Fourrey C."/>
            <person name="LaButti K."/>
            <person name="Lindquist E.A."/>
            <person name="Lipzen A."/>
            <person name="Lundell T."/>
            <person name="Morin E."/>
            <person name="Murat C."/>
            <person name="Riley R."/>
            <person name="Ohm R."/>
            <person name="Sun H."/>
            <person name="Tunlid A."/>
            <person name="Henrissat B."/>
            <person name="Grigoriev I.V."/>
            <person name="Hibbett D.S."/>
            <person name="Martin F."/>
        </authorList>
    </citation>
    <scope>NUCLEOTIDE SEQUENCE [LARGE SCALE GENOMIC DNA]</scope>
    <source>
        <strain evidence="3">LaAM-08-1</strain>
    </source>
</reference>
<keyword evidence="3" id="KW-1185">Reference proteome</keyword>
<sequence length="137" mass="15938">MNLRHESDVFCTTVSPTCRTKRLDRSIEFRSSSRFGGLHGSTREQICAGSLSSKPFVRKSGGNGLTPKLFPLRGVFQTASYGQDLAKARPRRLQRTHDLYPRRTRINFQAHKEDKKHPRSPLHDHFTRREPRDRRRP</sequence>
<evidence type="ECO:0000313" key="2">
    <source>
        <dbReference type="EMBL" id="KIJ92721.1"/>
    </source>
</evidence>
<organism evidence="2 3">
    <name type="scientific">Laccaria amethystina LaAM-08-1</name>
    <dbReference type="NCBI Taxonomy" id="1095629"/>
    <lineage>
        <taxon>Eukaryota</taxon>
        <taxon>Fungi</taxon>
        <taxon>Dikarya</taxon>
        <taxon>Basidiomycota</taxon>
        <taxon>Agaricomycotina</taxon>
        <taxon>Agaricomycetes</taxon>
        <taxon>Agaricomycetidae</taxon>
        <taxon>Agaricales</taxon>
        <taxon>Agaricineae</taxon>
        <taxon>Hydnangiaceae</taxon>
        <taxon>Laccaria</taxon>
    </lineage>
</organism>
<accession>A0A0C9X501</accession>
<dbReference type="HOGENOM" id="CLU_1865430_0_0_1"/>
<dbReference type="AlphaFoldDB" id="A0A0C9X501"/>
<name>A0A0C9X501_9AGAR</name>
<dbReference type="Proteomes" id="UP000054477">
    <property type="component" value="Unassembled WGS sequence"/>
</dbReference>
<protein>
    <submittedName>
        <fullName evidence="2">Uncharacterized protein</fullName>
    </submittedName>
</protein>
<evidence type="ECO:0000313" key="3">
    <source>
        <dbReference type="Proteomes" id="UP000054477"/>
    </source>
</evidence>
<dbReference type="EMBL" id="KN838890">
    <property type="protein sequence ID" value="KIJ92721.1"/>
    <property type="molecule type" value="Genomic_DNA"/>
</dbReference>